<dbReference type="eggNOG" id="COG2197">
    <property type="taxonomic scope" value="Bacteria"/>
</dbReference>
<dbReference type="SUPFAM" id="SSF46894">
    <property type="entry name" value="C-terminal effector domain of the bipartite response regulators"/>
    <property type="match status" value="1"/>
</dbReference>
<keyword evidence="3" id="KW-0238">DNA-binding</keyword>
<dbReference type="CDD" id="cd17535">
    <property type="entry name" value="REC_NarL-like"/>
    <property type="match status" value="1"/>
</dbReference>
<evidence type="ECO:0000256" key="4">
    <source>
        <dbReference type="ARBA" id="ARBA00023163"/>
    </source>
</evidence>
<dbReference type="GO" id="GO:0006355">
    <property type="term" value="P:regulation of DNA-templated transcription"/>
    <property type="evidence" value="ECO:0007669"/>
    <property type="project" value="InterPro"/>
</dbReference>
<protein>
    <submittedName>
        <fullName evidence="8">Two-component response regulator homolog</fullName>
    </submittedName>
</protein>
<dbReference type="Pfam" id="PF00196">
    <property type="entry name" value="GerE"/>
    <property type="match status" value="1"/>
</dbReference>
<accession>Q6MJE1</accession>
<dbReference type="InterPro" id="IPR058245">
    <property type="entry name" value="NreC/VraR/RcsB-like_REC"/>
</dbReference>
<dbReference type="GO" id="GO:0003677">
    <property type="term" value="F:DNA binding"/>
    <property type="evidence" value="ECO:0007669"/>
    <property type="project" value="UniProtKB-KW"/>
</dbReference>
<evidence type="ECO:0000313" key="9">
    <source>
        <dbReference type="Proteomes" id="UP000008080"/>
    </source>
</evidence>
<dbReference type="PRINTS" id="PR00038">
    <property type="entry name" value="HTHLUXR"/>
</dbReference>
<evidence type="ECO:0000256" key="2">
    <source>
        <dbReference type="ARBA" id="ARBA00023015"/>
    </source>
</evidence>
<organism evidence="8 9">
    <name type="scientific">Bdellovibrio bacteriovorus (strain ATCC 15356 / DSM 50701 / NCIMB 9529 / HD100)</name>
    <dbReference type="NCBI Taxonomy" id="264462"/>
    <lineage>
        <taxon>Bacteria</taxon>
        <taxon>Pseudomonadati</taxon>
        <taxon>Bdellovibrionota</taxon>
        <taxon>Bdellovibrionia</taxon>
        <taxon>Bdellovibrionales</taxon>
        <taxon>Pseudobdellovibrionaceae</taxon>
        <taxon>Bdellovibrio</taxon>
    </lineage>
</organism>
<evidence type="ECO:0000256" key="5">
    <source>
        <dbReference type="PROSITE-ProRule" id="PRU00169"/>
    </source>
</evidence>
<dbReference type="Proteomes" id="UP000008080">
    <property type="component" value="Chromosome"/>
</dbReference>
<dbReference type="Pfam" id="PF00072">
    <property type="entry name" value="Response_reg"/>
    <property type="match status" value="1"/>
</dbReference>
<evidence type="ECO:0000259" key="7">
    <source>
        <dbReference type="PROSITE" id="PS50110"/>
    </source>
</evidence>
<keyword evidence="1 5" id="KW-0597">Phosphoprotein</keyword>
<dbReference type="CDD" id="cd06170">
    <property type="entry name" value="LuxR_C_like"/>
    <property type="match status" value="1"/>
</dbReference>
<dbReference type="PROSITE" id="PS00622">
    <property type="entry name" value="HTH_LUXR_1"/>
    <property type="match status" value="1"/>
</dbReference>
<dbReference type="STRING" id="264462.Bd2837"/>
<name>Q6MJE1_BDEBA</name>
<evidence type="ECO:0000313" key="8">
    <source>
        <dbReference type="EMBL" id="CAE80619.1"/>
    </source>
</evidence>
<feature type="domain" description="HTH luxR-type" evidence="6">
    <location>
        <begin position="159"/>
        <end position="224"/>
    </location>
</feature>
<dbReference type="PROSITE" id="PS50110">
    <property type="entry name" value="RESPONSE_REGULATORY"/>
    <property type="match status" value="1"/>
</dbReference>
<evidence type="ECO:0000256" key="1">
    <source>
        <dbReference type="ARBA" id="ARBA00022553"/>
    </source>
</evidence>
<dbReference type="Gene3D" id="3.40.50.2300">
    <property type="match status" value="1"/>
</dbReference>
<dbReference type="InterPro" id="IPR001789">
    <property type="entry name" value="Sig_transdc_resp-reg_receiver"/>
</dbReference>
<dbReference type="SMART" id="SM00448">
    <property type="entry name" value="REC"/>
    <property type="match status" value="1"/>
</dbReference>
<dbReference type="PROSITE" id="PS50043">
    <property type="entry name" value="HTH_LUXR_2"/>
    <property type="match status" value="1"/>
</dbReference>
<dbReference type="PANTHER" id="PTHR44688:SF16">
    <property type="entry name" value="DNA-BINDING TRANSCRIPTIONAL ACTIVATOR DEVR_DOSR"/>
    <property type="match status" value="1"/>
</dbReference>
<dbReference type="HOGENOM" id="CLU_000445_90_1_7"/>
<dbReference type="InterPro" id="IPR011006">
    <property type="entry name" value="CheY-like_superfamily"/>
</dbReference>
<evidence type="ECO:0000256" key="3">
    <source>
        <dbReference type="ARBA" id="ARBA00023125"/>
    </source>
</evidence>
<dbReference type="InterPro" id="IPR036388">
    <property type="entry name" value="WH-like_DNA-bd_sf"/>
</dbReference>
<dbReference type="InterPro" id="IPR000792">
    <property type="entry name" value="Tscrpt_reg_LuxR_C"/>
</dbReference>
<keyword evidence="4" id="KW-0804">Transcription</keyword>
<dbReference type="GO" id="GO:0000160">
    <property type="term" value="P:phosphorelay signal transduction system"/>
    <property type="evidence" value="ECO:0007669"/>
    <property type="project" value="InterPro"/>
</dbReference>
<dbReference type="InterPro" id="IPR016032">
    <property type="entry name" value="Sig_transdc_resp-reg_C-effctor"/>
</dbReference>
<dbReference type="SMART" id="SM00421">
    <property type="entry name" value="HTH_LUXR"/>
    <property type="match status" value="1"/>
</dbReference>
<sequence>MTCYSEQRIVGKDMSTLENTLQNPVSFFIVDDHPVTRQGMRVALTSLSAKIQCLGEASTVGSAMQNLKSLDVNYVVLDHLLPGQSGLELLTMAASARPDLKFMLVTQCEDAETLAQYQRLGVKVMLSKVSAMDVLEDAVKSLLEDKDYVCPALEKVMGEPRLTNVLTPRELEVVRMIAQGKTNKEVAACLECSEHTIKTHKTNVMRKLNLSNAVEISVWALKRNLA</sequence>
<feature type="modified residue" description="4-aspartylphosphate" evidence="5">
    <location>
        <position position="78"/>
    </location>
</feature>
<gene>
    <name evidence="8" type="primary">narL</name>
    <name evidence="8" type="ordered locus">Bd2837</name>
</gene>
<dbReference type="EMBL" id="BX842653">
    <property type="protein sequence ID" value="CAE80619.1"/>
    <property type="molecule type" value="Genomic_DNA"/>
</dbReference>
<dbReference type="SUPFAM" id="SSF52172">
    <property type="entry name" value="CheY-like"/>
    <property type="match status" value="1"/>
</dbReference>
<keyword evidence="2" id="KW-0805">Transcription regulation</keyword>
<dbReference type="AlphaFoldDB" id="Q6MJE1"/>
<keyword evidence="9" id="KW-1185">Reference proteome</keyword>
<dbReference type="Gene3D" id="1.10.10.10">
    <property type="entry name" value="Winged helix-like DNA-binding domain superfamily/Winged helix DNA-binding domain"/>
    <property type="match status" value="1"/>
</dbReference>
<dbReference type="KEGG" id="bba:Bd2837"/>
<proteinExistence type="predicted"/>
<evidence type="ECO:0000259" key="6">
    <source>
        <dbReference type="PROSITE" id="PS50043"/>
    </source>
</evidence>
<feature type="domain" description="Response regulatory" evidence="7">
    <location>
        <begin position="26"/>
        <end position="143"/>
    </location>
</feature>
<reference evidence="8 9" key="1">
    <citation type="journal article" date="2004" name="Science">
        <title>A predator unmasked: life cycle of Bdellovibrio bacteriovorus from a genomic perspective.</title>
        <authorList>
            <person name="Rendulic S."/>
            <person name="Jagtap P."/>
            <person name="Rosinus A."/>
            <person name="Eppinger M."/>
            <person name="Baar C."/>
            <person name="Lanz C."/>
            <person name="Keller H."/>
            <person name="Lambert C."/>
            <person name="Evans K.J."/>
            <person name="Goesmann A."/>
            <person name="Meyer F."/>
            <person name="Sockett R.E."/>
            <person name="Schuster S.C."/>
        </authorList>
    </citation>
    <scope>NUCLEOTIDE SEQUENCE [LARGE SCALE GENOMIC DNA]</scope>
    <source>
        <strain evidence="9">ATCC 15356 / DSM 50701 / NCIMB 9529 / HD100</strain>
    </source>
</reference>
<dbReference type="PANTHER" id="PTHR44688">
    <property type="entry name" value="DNA-BINDING TRANSCRIPTIONAL ACTIVATOR DEVR_DOSR"/>
    <property type="match status" value="1"/>
</dbReference>